<evidence type="ECO:0000313" key="2">
    <source>
        <dbReference type="EMBL" id="KAG6953459.1"/>
    </source>
</evidence>
<comment type="caution">
    <text evidence="2">The sequence shown here is derived from an EMBL/GenBank/DDBJ whole genome shotgun (WGS) entry which is preliminary data.</text>
</comment>
<name>A0A8T1U1X0_9STRA</name>
<keyword evidence="1" id="KW-0472">Membrane</keyword>
<evidence type="ECO:0000256" key="1">
    <source>
        <dbReference type="SAM" id="Phobius"/>
    </source>
</evidence>
<dbReference type="VEuPathDB" id="FungiDB:PC110_g18854"/>
<protein>
    <submittedName>
        <fullName evidence="2">Uncharacterized protein</fullName>
    </submittedName>
</protein>
<proteinExistence type="predicted"/>
<feature type="transmembrane region" description="Helical" evidence="1">
    <location>
        <begin position="46"/>
        <end position="64"/>
    </location>
</feature>
<accession>A0A8T1U1X0</accession>
<sequence>MKSALTLWGFKLVGAWKRLQVSYYGGKYSIHRVLALDTYTRITSTWHVLLVCLSTPLPMVTLVLAQDLVPLQDPREGWSSNYGFWVRTSILVGAIACSMAVCTYLTFPVPFFLLAMFPVLGVVLIIAFRVIIGTRIIHQILAHRGQLTRYLHFVNAKCLLIFIYPAYEALFHAAHGTHYQNLVILLLPVMKIGLKNIMRRRTAHLEDMTPESVIFTVDLFNSIYMATCMQRASSRFTVIVIMVVDLSLTIIMLYGLHHRTATALARLQDGVGSAQESDNLLAALCVLCRDPKKIKKQIRDGIRIYSCLPYKVEAADERLMVLLDKIPAQNPSKADARSPNVVDILSPGLLKPQGYFCRSRNGTIYPLIPNMANPMLSSTKERQPVESLDLASCPESALLLRDTLETLFTMECLVIASYLEAVIPLFYAVYIIVIVRLPSARYHTELVGITLDNVGATVLPVFVFAFLQVVSIVLLVMLIRRNCGMRALYQLAFVLETQMSLVQGKLMFWMLITLCFRLVHFGTLITEAISLLLCTDLKYRLSFNSTQVSTSRSNS</sequence>
<organism evidence="2 3">
    <name type="scientific">Phytophthora cactorum</name>
    <dbReference type="NCBI Taxonomy" id="29920"/>
    <lineage>
        <taxon>Eukaryota</taxon>
        <taxon>Sar</taxon>
        <taxon>Stramenopiles</taxon>
        <taxon>Oomycota</taxon>
        <taxon>Peronosporomycetes</taxon>
        <taxon>Peronosporales</taxon>
        <taxon>Peronosporaceae</taxon>
        <taxon>Phytophthora</taxon>
    </lineage>
</organism>
<dbReference type="EMBL" id="JAENGZ010000824">
    <property type="protein sequence ID" value="KAG6953459.1"/>
    <property type="molecule type" value="Genomic_DNA"/>
</dbReference>
<feature type="transmembrane region" description="Helical" evidence="1">
    <location>
        <begin position="456"/>
        <end position="479"/>
    </location>
</feature>
<dbReference type="OrthoDB" id="119622at2759"/>
<keyword evidence="1" id="KW-1133">Transmembrane helix</keyword>
<feature type="transmembrane region" description="Helical" evidence="1">
    <location>
        <begin position="236"/>
        <end position="256"/>
    </location>
</feature>
<evidence type="ECO:0000313" key="3">
    <source>
        <dbReference type="Proteomes" id="UP000688947"/>
    </source>
</evidence>
<dbReference type="VEuPathDB" id="FungiDB:PC110_g15300"/>
<feature type="transmembrane region" description="Helical" evidence="1">
    <location>
        <begin position="150"/>
        <end position="167"/>
    </location>
</feature>
<dbReference type="AlphaFoldDB" id="A0A8T1U1X0"/>
<keyword evidence="1" id="KW-0812">Transmembrane</keyword>
<dbReference type="Proteomes" id="UP000688947">
    <property type="component" value="Unassembled WGS sequence"/>
</dbReference>
<feature type="transmembrane region" description="Helical" evidence="1">
    <location>
        <begin position="84"/>
        <end position="107"/>
    </location>
</feature>
<reference evidence="2" key="1">
    <citation type="submission" date="2021-01" db="EMBL/GenBank/DDBJ databases">
        <title>Phytophthora aleatoria, a newly-described species from Pinus radiata is distinct from Phytophthora cactorum isolates based on comparative genomics.</title>
        <authorList>
            <person name="Mcdougal R."/>
            <person name="Panda P."/>
            <person name="Williams N."/>
            <person name="Studholme D.J."/>
        </authorList>
    </citation>
    <scope>NUCLEOTIDE SEQUENCE</scope>
    <source>
        <strain evidence="2">NZFS 3830</strain>
    </source>
</reference>
<feature type="transmembrane region" description="Helical" evidence="1">
    <location>
        <begin position="113"/>
        <end position="138"/>
    </location>
</feature>
<gene>
    <name evidence="2" type="ORF">JG687_00012394</name>
</gene>
<feature type="transmembrane region" description="Helical" evidence="1">
    <location>
        <begin position="506"/>
        <end position="534"/>
    </location>
</feature>
<feature type="transmembrane region" description="Helical" evidence="1">
    <location>
        <begin position="413"/>
        <end position="435"/>
    </location>
</feature>